<dbReference type="RefSeq" id="WP_037943497.1">
    <property type="nucleotide sequence ID" value="NZ_KQ948144.1"/>
</dbReference>
<keyword evidence="1" id="KW-0805">Transcription regulation</keyword>
<feature type="domain" description="HTH arsR-type" evidence="4">
    <location>
        <begin position="248"/>
        <end position="320"/>
    </location>
</feature>
<protein>
    <submittedName>
        <fullName evidence="5">ArsR family transcriptional regulator</fullName>
    </submittedName>
</protein>
<keyword evidence="3" id="KW-0804">Transcription</keyword>
<evidence type="ECO:0000313" key="5">
    <source>
        <dbReference type="EMBL" id="KUM90499.1"/>
    </source>
</evidence>
<dbReference type="SUPFAM" id="SSF46785">
    <property type="entry name" value="Winged helix' DNA-binding domain"/>
    <property type="match status" value="1"/>
</dbReference>
<accession>A0A101NCE9</accession>
<dbReference type="InterPro" id="IPR011991">
    <property type="entry name" value="ArsR-like_HTH"/>
</dbReference>
<organism evidence="5 6">
    <name type="scientific">Streptomyces pseudovenezuelae</name>
    <dbReference type="NCBI Taxonomy" id="67350"/>
    <lineage>
        <taxon>Bacteria</taxon>
        <taxon>Bacillati</taxon>
        <taxon>Actinomycetota</taxon>
        <taxon>Actinomycetes</taxon>
        <taxon>Kitasatosporales</taxon>
        <taxon>Streptomycetaceae</taxon>
        <taxon>Streptomyces</taxon>
        <taxon>Streptomyces aurantiacus group</taxon>
    </lineage>
</organism>
<evidence type="ECO:0000256" key="2">
    <source>
        <dbReference type="ARBA" id="ARBA00023125"/>
    </source>
</evidence>
<dbReference type="PANTHER" id="PTHR43132">
    <property type="entry name" value="ARSENICAL RESISTANCE OPERON REPRESSOR ARSR-RELATED"/>
    <property type="match status" value="1"/>
</dbReference>
<evidence type="ECO:0000256" key="1">
    <source>
        <dbReference type="ARBA" id="ARBA00023015"/>
    </source>
</evidence>
<evidence type="ECO:0000256" key="3">
    <source>
        <dbReference type="ARBA" id="ARBA00023163"/>
    </source>
</evidence>
<dbReference type="InterPro" id="IPR051011">
    <property type="entry name" value="Metal_resp_trans_reg"/>
</dbReference>
<dbReference type="Gene3D" id="1.10.10.10">
    <property type="entry name" value="Winged helix-like DNA-binding domain superfamily/Winged helix DNA-binding domain"/>
    <property type="match status" value="1"/>
</dbReference>
<evidence type="ECO:0000313" key="6">
    <source>
        <dbReference type="Proteomes" id="UP000053039"/>
    </source>
</evidence>
<dbReference type="CDD" id="cd00090">
    <property type="entry name" value="HTH_ARSR"/>
    <property type="match status" value="1"/>
</dbReference>
<comment type="caution">
    <text evidence="5">The sequence shown here is derived from an EMBL/GenBank/DDBJ whole genome shotgun (WGS) entry which is preliminary data.</text>
</comment>
<dbReference type="Proteomes" id="UP000053039">
    <property type="component" value="Unassembled WGS sequence"/>
</dbReference>
<dbReference type="InterPro" id="IPR036390">
    <property type="entry name" value="WH_DNA-bd_sf"/>
</dbReference>
<dbReference type="GO" id="GO:0003677">
    <property type="term" value="F:DNA binding"/>
    <property type="evidence" value="ECO:0007669"/>
    <property type="project" value="UniProtKB-KW"/>
</dbReference>
<dbReference type="AlphaFoldDB" id="A0A101NCE9"/>
<sequence>MLRIHFTPDDLTRIRVASTPDPLWETAFSLHRLQTTQGRWAYADWHRGTLAALTGTRLGAAVRGLLIPVLPRARYWPDFLTPAEGADGLEAGLAAVRDTPPERVVHEMRLLARCSGAPDWAPALAEPDLRNELVRVLRAYHDTVVAPHLDRMCESLAGERGLLARSTLNGGVGDLLNGLSPAMRWCPPVLHVDYVEDRDLYLDGRGLRLVPSYFCWKAPVSLADGSLKPVLVYSVQHVRPSGPAAPDAALSALLGRTRAAALRAVALGMTTSELARFLGVSPATATHHTTVLRDAGLSTSRRLQNTVLHTLTPLGAAMLRRPSPAEHAGAAVPSDF</sequence>
<dbReference type="InterPro" id="IPR001845">
    <property type="entry name" value="HTH_ArsR_DNA-bd_dom"/>
</dbReference>
<evidence type="ECO:0000259" key="4">
    <source>
        <dbReference type="SMART" id="SM00418"/>
    </source>
</evidence>
<dbReference type="SMART" id="SM00418">
    <property type="entry name" value="HTH_ARSR"/>
    <property type="match status" value="1"/>
</dbReference>
<dbReference type="EMBL" id="LMWM01000003">
    <property type="protein sequence ID" value="KUM90499.1"/>
    <property type="molecule type" value="Genomic_DNA"/>
</dbReference>
<name>A0A101NCE9_9ACTN</name>
<dbReference type="PANTHER" id="PTHR43132:SF8">
    <property type="entry name" value="HTH-TYPE TRANSCRIPTIONAL REGULATOR KMTR"/>
    <property type="match status" value="1"/>
</dbReference>
<gene>
    <name evidence="5" type="ORF">AQI94_01445</name>
</gene>
<keyword evidence="2" id="KW-0238">DNA-binding</keyword>
<proteinExistence type="predicted"/>
<reference evidence="5 6" key="1">
    <citation type="submission" date="2015-10" db="EMBL/GenBank/DDBJ databases">
        <title>Draft genome sequence of Streptomyces pseudovenezuelae DSM 40212, type strain for the species Streptomyces pseudovenezuelae.</title>
        <authorList>
            <person name="Ruckert C."/>
            <person name="Winkler A."/>
            <person name="Kalinowski J."/>
            <person name="Kampfer P."/>
            <person name="Glaeser S."/>
        </authorList>
    </citation>
    <scope>NUCLEOTIDE SEQUENCE [LARGE SCALE GENOMIC DNA]</scope>
    <source>
        <strain evidence="5 6">DSM 40212</strain>
    </source>
</reference>
<dbReference type="InterPro" id="IPR036388">
    <property type="entry name" value="WH-like_DNA-bd_sf"/>
</dbReference>
<dbReference type="GO" id="GO:0003700">
    <property type="term" value="F:DNA-binding transcription factor activity"/>
    <property type="evidence" value="ECO:0007669"/>
    <property type="project" value="InterPro"/>
</dbReference>
<dbReference type="OrthoDB" id="3808065at2"/>